<comment type="caution">
    <text evidence="1">The sequence shown here is derived from an EMBL/GenBank/DDBJ whole genome shotgun (WGS) entry which is preliminary data.</text>
</comment>
<accession>A0A9D4ER39</accession>
<reference evidence="1" key="2">
    <citation type="submission" date="2020-11" db="EMBL/GenBank/DDBJ databases">
        <authorList>
            <person name="McCartney M.A."/>
            <person name="Auch B."/>
            <person name="Kono T."/>
            <person name="Mallez S."/>
            <person name="Becker A."/>
            <person name="Gohl D.M."/>
            <person name="Silverstein K.A.T."/>
            <person name="Koren S."/>
            <person name="Bechman K.B."/>
            <person name="Herman A."/>
            <person name="Abrahante J.E."/>
            <person name="Garbe J."/>
        </authorList>
    </citation>
    <scope>NUCLEOTIDE SEQUENCE</scope>
    <source>
        <strain evidence="1">Duluth1</strain>
        <tissue evidence="1">Whole animal</tissue>
    </source>
</reference>
<reference evidence="1" key="1">
    <citation type="journal article" date="2019" name="bioRxiv">
        <title>The Genome of the Zebra Mussel, Dreissena polymorpha: A Resource for Invasive Species Research.</title>
        <authorList>
            <person name="McCartney M.A."/>
            <person name="Auch B."/>
            <person name="Kono T."/>
            <person name="Mallez S."/>
            <person name="Zhang Y."/>
            <person name="Obille A."/>
            <person name="Becker A."/>
            <person name="Abrahante J.E."/>
            <person name="Garbe J."/>
            <person name="Badalamenti J.P."/>
            <person name="Herman A."/>
            <person name="Mangelson H."/>
            <person name="Liachko I."/>
            <person name="Sullivan S."/>
            <person name="Sone E.D."/>
            <person name="Koren S."/>
            <person name="Silverstein K.A.T."/>
            <person name="Beckman K.B."/>
            <person name="Gohl D.M."/>
        </authorList>
    </citation>
    <scope>NUCLEOTIDE SEQUENCE</scope>
    <source>
        <strain evidence="1">Duluth1</strain>
        <tissue evidence="1">Whole animal</tissue>
    </source>
</reference>
<name>A0A9D4ER39_DREPO</name>
<dbReference type="AlphaFoldDB" id="A0A9D4ER39"/>
<protein>
    <submittedName>
        <fullName evidence="1">Uncharacterized protein</fullName>
    </submittedName>
</protein>
<dbReference type="Proteomes" id="UP000828390">
    <property type="component" value="Unassembled WGS sequence"/>
</dbReference>
<organism evidence="1 2">
    <name type="scientific">Dreissena polymorpha</name>
    <name type="common">Zebra mussel</name>
    <name type="synonym">Mytilus polymorpha</name>
    <dbReference type="NCBI Taxonomy" id="45954"/>
    <lineage>
        <taxon>Eukaryota</taxon>
        <taxon>Metazoa</taxon>
        <taxon>Spiralia</taxon>
        <taxon>Lophotrochozoa</taxon>
        <taxon>Mollusca</taxon>
        <taxon>Bivalvia</taxon>
        <taxon>Autobranchia</taxon>
        <taxon>Heteroconchia</taxon>
        <taxon>Euheterodonta</taxon>
        <taxon>Imparidentia</taxon>
        <taxon>Neoheterodontei</taxon>
        <taxon>Myida</taxon>
        <taxon>Dreissenoidea</taxon>
        <taxon>Dreissenidae</taxon>
        <taxon>Dreissena</taxon>
    </lineage>
</organism>
<evidence type="ECO:0000313" key="1">
    <source>
        <dbReference type="EMBL" id="KAH3784812.1"/>
    </source>
</evidence>
<evidence type="ECO:0000313" key="2">
    <source>
        <dbReference type="Proteomes" id="UP000828390"/>
    </source>
</evidence>
<gene>
    <name evidence="1" type="ORF">DPMN_162883</name>
</gene>
<sequence>MGSRLDPPLLLQLVRISRETVAPVVHSASHRELKDTGTSLERVVSSYLELFP</sequence>
<dbReference type="EMBL" id="JAIWYP010000008">
    <property type="protein sequence ID" value="KAH3784812.1"/>
    <property type="molecule type" value="Genomic_DNA"/>
</dbReference>
<keyword evidence="2" id="KW-1185">Reference proteome</keyword>
<proteinExistence type="predicted"/>